<name>A0A9W4GXD3_9ACTN</name>
<evidence type="ECO:0000313" key="3">
    <source>
        <dbReference type="Proteomes" id="UP001153328"/>
    </source>
</evidence>
<evidence type="ECO:0000256" key="1">
    <source>
        <dbReference type="SAM" id="MobiDB-lite"/>
    </source>
</evidence>
<accession>A0A9W4GXD3</accession>
<proteinExistence type="predicted"/>
<sequence length="68" mass="7522">MAITWGRGELRAQSRRTGRCELTARGNRPGARGTARQATAVLRPIAHRKGQIPQGRGAPRVRRYGTRT</sequence>
<organism evidence="2 3">
    <name type="scientific">Actinacidiphila bryophytorum</name>
    <dbReference type="NCBI Taxonomy" id="1436133"/>
    <lineage>
        <taxon>Bacteria</taxon>
        <taxon>Bacillati</taxon>
        <taxon>Actinomycetota</taxon>
        <taxon>Actinomycetes</taxon>
        <taxon>Kitasatosporales</taxon>
        <taxon>Streptomycetaceae</taxon>
        <taxon>Actinacidiphila</taxon>
    </lineage>
</organism>
<dbReference type="EMBL" id="CAJVAX010000001">
    <property type="protein sequence ID" value="CAG7603926.1"/>
    <property type="molecule type" value="Genomic_DNA"/>
</dbReference>
<evidence type="ECO:0000313" key="2">
    <source>
        <dbReference type="EMBL" id="CAG7603926.1"/>
    </source>
</evidence>
<dbReference type="AlphaFoldDB" id="A0A9W4GXD3"/>
<keyword evidence="3" id="KW-1185">Reference proteome</keyword>
<protein>
    <submittedName>
        <fullName evidence="2">Uncharacterized protein</fullName>
    </submittedName>
</protein>
<gene>
    <name evidence="2" type="ORF">SBRY_10665</name>
</gene>
<reference evidence="2" key="1">
    <citation type="submission" date="2021-06" db="EMBL/GenBank/DDBJ databases">
        <authorList>
            <person name="Arsene-Ploetze F."/>
        </authorList>
    </citation>
    <scope>NUCLEOTIDE SEQUENCE</scope>
    <source>
        <strain evidence="2">SBRY1</strain>
    </source>
</reference>
<dbReference type="Proteomes" id="UP001153328">
    <property type="component" value="Unassembled WGS sequence"/>
</dbReference>
<comment type="caution">
    <text evidence="2">The sequence shown here is derived from an EMBL/GenBank/DDBJ whole genome shotgun (WGS) entry which is preliminary data.</text>
</comment>
<feature type="compositionally biased region" description="Basic residues" evidence="1">
    <location>
        <begin position="59"/>
        <end position="68"/>
    </location>
</feature>
<feature type="region of interest" description="Disordered" evidence="1">
    <location>
        <begin position="49"/>
        <end position="68"/>
    </location>
</feature>